<comment type="caution">
    <text evidence="2">The sequence shown here is derived from an EMBL/GenBank/DDBJ whole genome shotgun (WGS) entry which is preliminary data.</text>
</comment>
<reference evidence="2 3" key="1">
    <citation type="submission" date="2021-06" db="EMBL/GenBank/DDBJ databases">
        <title>50 bacteria genomes isolated from Dapeng, Shenzhen, China.</title>
        <authorList>
            <person name="Zheng W."/>
            <person name="Yu S."/>
            <person name="Huang Y."/>
        </authorList>
    </citation>
    <scope>NUCLEOTIDE SEQUENCE [LARGE SCALE GENOMIC DNA]</scope>
    <source>
        <strain evidence="2 3">DP1N14-2</strain>
    </source>
</reference>
<evidence type="ECO:0000313" key="2">
    <source>
        <dbReference type="EMBL" id="MBY6137956.1"/>
    </source>
</evidence>
<evidence type="ECO:0000313" key="3">
    <source>
        <dbReference type="Proteomes" id="UP000766629"/>
    </source>
</evidence>
<sequence length="234" mass="24287">MKRIIGAAAAAAAMAGSLQAAEITGGSFDLSTSAFADDTDFARKAVGGALELGFSRGFSTQLDLFYADFNATRLEGANATLHGIAHVSDSTSLGLFYGVEEAGNDEYDFYGIEAGHEFGFADAEFYLGEGDDGAISGTIAGIAIRKDVTSQFTINAGLDHLDLGSIDLTRIAAGAEYDIGEGAKFYGELGSLNADAQNLSGNEAFVGIGFKWDFGANRGTTFGRRGLVSKLPGL</sequence>
<dbReference type="Proteomes" id="UP000766629">
    <property type="component" value="Unassembled WGS sequence"/>
</dbReference>
<organism evidence="2 3">
    <name type="scientific">Leisingera daeponensis</name>
    <dbReference type="NCBI Taxonomy" id="405746"/>
    <lineage>
        <taxon>Bacteria</taxon>
        <taxon>Pseudomonadati</taxon>
        <taxon>Pseudomonadota</taxon>
        <taxon>Alphaproteobacteria</taxon>
        <taxon>Rhodobacterales</taxon>
        <taxon>Roseobacteraceae</taxon>
        <taxon>Leisingera</taxon>
    </lineage>
</organism>
<name>A0ABS7N9T6_9RHOB</name>
<evidence type="ECO:0000256" key="1">
    <source>
        <dbReference type="SAM" id="SignalP"/>
    </source>
</evidence>
<feature type="signal peptide" evidence="1">
    <location>
        <begin position="1"/>
        <end position="20"/>
    </location>
</feature>
<keyword evidence="1" id="KW-0732">Signal</keyword>
<proteinExistence type="predicted"/>
<feature type="chain" id="PRO_5046819187" description="Porin" evidence="1">
    <location>
        <begin position="21"/>
        <end position="234"/>
    </location>
</feature>
<evidence type="ECO:0008006" key="4">
    <source>
        <dbReference type="Google" id="ProtNLM"/>
    </source>
</evidence>
<accession>A0ABS7N9T6</accession>
<keyword evidence="3" id="KW-1185">Reference proteome</keyword>
<protein>
    <recommendedName>
        <fullName evidence="4">Porin</fullName>
    </recommendedName>
</protein>
<dbReference type="SUPFAM" id="SSF56935">
    <property type="entry name" value="Porins"/>
    <property type="match status" value="1"/>
</dbReference>
<dbReference type="RefSeq" id="WP_222507004.1">
    <property type="nucleotide sequence ID" value="NZ_JAHVJA010000001.1"/>
</dbReference>
<dbReference type="EMBL" id="JAHVJA010000001">
    <property type="protein sequence ID" value="MBY6137956.1"/>
    <property type="molecule type" value="Genomic_DNA"/>
</dbReference>
<gene>
    <name evidence="2" type="ORF">KUV26_00730</name>
</gene>